<evidence type="ECO:0000313" key="2">
    <source>
        <dbReference type="Proteomes" id="UP001261666"/>
    </source>
</evidence>
<accession>A0ACC6IFL8</accession>
<reference evidence="1" key="1">
    <citation type="submission" date="2023-08" db="EMBL/GenBank/DDBJ databases">
        <title>Functional and genomic diversity of the sorghum phyllosphere microbiome.</title>
        <authorList>
            <person name="Shade A."/>
        </authorList>
    </citation>
    <scope>NUCLEOTIDE SEQUENCE</scope>
    <source>
        <strain evidence="1">SORGH_AS_0885</strain>
    </source>
</reference>
<keyword evidence="2" id="KW-1185">Reference proteome</keyword>
<dbReference type="EMBL" id="JAVIZJ010000003">
    <property type="protein sequence ID" value="MDR6209553.1"/>
    <property type="molecule type" value="Genomic_DNA"/>
</dbReference>
<dbReference type="Proteomes" id="UP001261666">
    <property type="component" value="Unassembled WGS sequence"/>
</dbReference>
<protein>
    <submittedName>
        <fullName evidence="1">Uncharacterized protein</fullName>
    </submittedName>
</protein>
<organism evidence="1 2">
    <name type="scientific">Nocardioides zeae</name>
    <dbReference type="NCBI Taxonomy" id="1457234"/>
    <lineage>
        <taxon>Bacteria</taxon>
        <taxon>Bacillati</taxon>
        <taxon>Actinomycetota</taxon>
        <taxon>Actinomycetes</taxon>
        <taxon>Propionibacteriales</taxon>
        <taxon>Nocardioidaceae</taxon>
        <taxon>Nocardioides</taxon>
    </lineage>
</organism>
<evidence type="ECO:0000313" key="1">
    <source>
        <dbReference type="EMBL" id="MDR6209553.1"/>
    </source>
</evidence>
<sequence length="289" mass="33170">MNPWPDELVEDIARRRAVLYVGAGVSASASSDDGRRPPDWKTFLREANRKLRRRVPSETVKALIAEQDLLTACELLKHALDESWPEVLKEQFSAPGYKAGALHKALHDLDLPLVLTPNFDTVYDRFAQSETDGATVVKYYWDTDIPLVMRRKYRAILKVHGTIDEPSKMVFSRGDYARLRVEHRQFFELVGALFLTHTFVFIGTSLTDPDLRLFLESYHYSHPQSPPHYMTSPRGEVHLHTDDSIRKNMNLKLIRYSPDGGHRELPALINDLVFLVNQKRAQMAATESW</sequence>
<gene>
    <name evidence="1" type="ORF">QE364_001253</name>
</gene>
<comment type="caution">
    <text evidence="1">The sequence shown here is derived from an EMBL/GenBank/DDBJ whole genome shotgun (WGS) entry which is preliminary data.</text>
</comment>
<proteinExistence type="predicted"/>
<name>A0ACC6IFL8_9ACTN</name>